<feature type="domain" description="Endonuclease/exonuclease/phosphatase" evidence="2">
    <location>
        <begin position="2"/>
        <end position="164"/>
    </location>
</feature>
<sequence length="493" mass="55533">MATYNANTVREEARLEELAHCAEERGVEILAVQEHRRVHTDQPINYRRVGGCTFITSSAWRNDAQAATGGVGLMVSPRARKALRRVHPHTNRILSADFEGSPVTTVMSVYSPTNVALIEELERFYDDLRTAIHHVPAHNFLIILGDFNARLGPEDAPFTYHTNTNRNGEHLAALLTEHELLAANTLFRKRMGKRWTFRTEPPVCGVNWTTYWLRLSLRVPKSARGPGPTGKPSREALNSRPTTQRRGCAARTRVEEARRSFVREGTAESQEELNGAKQQLFSTYDRIKGEELMEKVKKVETVHGERRYKESWKVINEMSGRKRSREGQLAGCSPEERVTSWFTHFRDLLGTHPTVDGAEEEEIPAVLTSLEIDDGPFTATEFATVKSTLKEGKSAGPDGIPPEVPKNCDLDDIILEICNQALIENIKPDIWSLSNIIPVPKSGDLAKPDNYRGISLTCVIAKMYNRMILNRIRDAIDPHLRDNQNGFRKEGPP</sequence>
<evidence type="ECO:0000313" key="3">
    <source>
        <dbReference type="EMBL" id="KAJ8361781.1"/>
    </source>
</evidence>
<dbReference type="EMBL" id="JAINUG010000892">
    <property type="protein sequence ID" value="KAJ8361781.1"/>
    <property type="molecule type" value="Genomic_DNA"/>
</dbReference>
<reference evidence="3" key="1">
    <citation type="journal article" date="2023" name="Science">
        <title>Genome structures resolve the early diversification of teleost fishes.</title>
        <authorList>
            <person name="Parey E."/>
            <person name="Louis A."/>
            <person name="Montfort J."/>
            <person name="Bouchez O."/>
            <person name="Roques C."/>
            <person name="Iampietro C."/>
            <person name="Lluch J."/>
            <person name="Castinel A."/>
            <person name="Donnadieu C."/>
            <person name="Desvignes T."/>
            <person name="Floi Bucao C."/>
            <person name="Jouanno E."/>
            <person name="Wen M."/>
            <person name="Mejri S."/>
            <person name="Dirks R."/>
            <person name="Jansen H."/>
            <person name="Henkel C."/>
            <person name="Chen W.J."/>
            <person name="Zahm M."/>
            <person name="Cabau C."/>
            <person name="Klopp C."/>
            <person name="Thompson A.W."/>
            <person name="Robinson-Rechavi M."/>
            <person name="Braasch I."/>
            <person name="Lecointre G."/>
            <person name="Bobe J."/>
            <person name="Postlethwait J.H."/>
            <person name="Berthelot C."/>
            <person name="Roest Crollius H."/>
            <person name="Guiguen Y."/>
        </authorList>
    </citation>
    <scope>NUCLEOTIDE SEQUENCE</scope>
    <source>
        <strain evidence="3">NC1722</strain>
    </source>
</reference>
<keyword evidence="4" id="KW-1185">Reference proteome</keyword>
<gene>
    <name evidence="3" type="ORF">AAFF_G00422170</name>
</gene>
<evidence type="ECO:0000256" key="1">
    <source>
        <dbReference type="SAM" id="MobiDB-lite"/>
    </source>
</evidence>
<proteinExistence type="predicted"/>
<dbReference type="InterPro" id="IPR036691">
    <property type="entry name" value="Endo/exonu/phosph_ase_sf"/>
</dbReference>
<dbReference type="Proteomes" id="UP001221898">
    <property type="component" value="Unassembled WGS sequence"/>
</dbReference>
<feature type="region of interest" description="Disordered" evidence="1">
    <location>
        <begin position="222"/>
        <end position="254"/>
    </location>
</feature>
<dbReference type="InterPro" id="IPR005135">
    <property type="entry name" value="Endo/exonuclease/phosphatase"/>
</dbReference>
<dbReference type="CDD" id="cd09076">
    <property type="entry name" value="L1-EN"/>
    <property type="match status" value="1"/>
</dbReference>
<dbReference type="SUPFAM" id="SSF56219">
    <property type="entry name" value="DNase I-like"/>
    <property type="match status" value="1"/>
</dbReference>
<dbReference type="Gene3D" id="3.60.10.10">
    <property type="entry name" value="Endonuclease/exonuclease/phosphatase"/>
    <property type="match status" value="1"/>
</dbReference>
<protein>
    <recommendedName>
        <fullName evidence="2">Endonuclease/exonuclease/phosphatase domain-containing protein</fullName>
    </recommendedName>
</protein>
<dbReference type="AlphaFoldDB" id="A0AAD7R5C7"/>
<evidence type="ECO:0000313" key="4">
    <source>
        <dbReference type="Proteomes" id="UP001221898"/>
    </source>
</evidence>
<accession>A0AAD7R5C7</accession>
<name>A0AAD7R5C7_9TELE</name>
<evidence type="ECO:0000259" key="2">
    <source>
        <dbReference type="Pfam" id="PF03372"/>
    </source>
</evidence>
<dbReference type="PANTHER" id="PTHR19446">
    <property type="entry name" value="REVERSE TRANSCRIPTASES"/>
    <property type="match status" value="1"/>
</dbReference>
<dbReference type="Pfam" id="PF03372">
    <property type="entry name" value="Exo_endo_phos"/>
    <property type="match status" value="1"/>
</dbReference>
<organism evidence="3 4">
    <name type="scientific">Aldrovandia affinis</name>
    <dbReference type="NCBI Taxonomy" id="143900"/>
    <lineage>
        <taxon>Eukaryota</taxon>
        <taxon>Metazoa</taxon>
        <taxon>Chordata</taxon>
        <taxon>Craniata</taxon>
        <taxon>Vertebrata</taxon>
        <taxon>Euteleostomi</taxon>
        <taxon>Actinopterygii</taxon>
        <taxon>Neopterygii</taxon>
        <taxon>Teleostei</taxon>
        <taxon>Notacanthiformes</taxon>
        <taxon>Halosauridae</taxon>
        <taxon>Aldrovandia</taxon>
    </lineage>
</organism>
<comment type="caution">
    <text evidence="3">The sequence shown here is derived from an EMBL/GenBank/DDBJ whole genome shotgun (WGS) entry which is preliminary data.</text>
</comment>
<dbReference type="GO" id="GO:0003824">
    <property type="term" value="F:catalytic activity"/>
    <property type="evidence" value="ECO:0007669"/>
    <property type="project" value="InterPro"/>
</dbReference>